<accession>A0A7C9AFN0</accession>
<proteinExistence type="predicted"/>
<organism evidence="1">
    <name type="scientific">Opuntia streptacantha</name>
    <name type="common">Prickly pear cactus</name>
    <name type="synonym">Opuntia cardona</name>
    <dbReference type="NCBI Taxonomy" id="393608"/>
    <lineage>
        <taxon>Eukaryota</taxon>
        <taxon>Viridiplantae</taxon>
        <taxon>Streptophyta</taxon>
        <taxon>Embryophyta</taxon>
        <taxon>Tracheophyta</taxon>
        <taxon>Spermatophyta</taxon>
        <taxon>Magnoliopsida</taxon>
        <taxon>eudicotyledons</taxon>
        <taxon>Gunneridae</taxon>
        <taxon>Pentapetalae</taxon>
        <taxon>Caryophyllales</taxon>
        <taxon>Cactineae</taxon>
        <taxon>Cactaceae</taxon>
        <taxon>Opuntioideae</taxon>
        <taxon>Opuntia</taxon>
    </lineage>
</organism>
<protein>
    <submittedName>
        <fullName evidence="1">Uncharacterized protein</fullName>
    </submittedName>
</protein>
<reference evidence="1" key="1">
    <citation type="journal article" date="2013" name="J. Plant Res.">
        <title>Effect of fungi and light on seed germination of three Opuntia species from semiarid lands of central Mexico.</title>
        <authorList>
            <person name="Delgado-Sanchez P."/>
            <person name="Jimenez-Bremont J.F."/>
            <person name="Guerrero-Gonzalez Mde L."/>
            <person name="Flores J."/>
        </authorList>
    </citation>
    <scope>NUCLEOTIDE SEQUENCE</scope>
    <source>
        <tissue evidence="1">Cladode</tissue>
    </source>
</reference>
<dbReference type="EMBL" id="GISG01235035">
    <property type="protein sequence ID" value="MBA4667337.1"/>
    <property type="molecule type" value="Transcribed_RNA"/>
</dbReference>
<name>A0A7C9AFN0_OPUST</name>
<evidence type="ECO:0000313" key="1">
    <source>
        <dbReference type="EMBL" id="MBA4667338.1"/>
    </source>
</evidence>
<dbReference type="EMBL" id="GISG01235036">
    <property type="protein sequence ID" value="MBA4667338.1"/>
    <property type="molecule type" value="Transcribed_RNA"/>
</dbReference>
<sequence>MTHGQPCAHAQSDAPPCVATAAAARPCAASSCFRHFFGASFDFLSSLKLLLKSSFLSKPTSFSSSGWCCERSNEHQPLLLNSRLKLTTRMQSELVGAYHTLWYAS</sequence>
<dbReference type="AlphaFoldDB" id="A0A7C9AFN0"/>
<reference evidence="1" key="2">
    <citation type="submission" date="2020-07" db="EMBL/GenBank/DDBJ databases">
        <authorList>
            <person name="Vera ALvarez R."/>
            <person name="Arias-Moreno D.M."/>
            <person name="Jimenez-Jacinto V."/>
            <person name="Jimenez-Bremont J.F."/>
            <person name="Swaminathan K."/>
            <person name="Moose S.P."/>
            <person name="Guerrero-Gonzalez M.L."/>
            <person name="Marino-Ramirez L."/>
            <person name="Landsman D."/>
            <person name="Rodriguez-Kessler M."/>
            <person name="Delgado-Sanchez P."/>
        </authorList>
    </citation>
    <scope>NUCLEOTIDE SEQUENCE</scope>
    <source>
        <tissue evidence="1">Cladode</tissue>
    </source>
</reference>